<organism evidence="1">
    <name type="scientific">bioreactor metagenome</name>
    <dbReference type="NCBI Taxonomy" id="1076179"/>
    <lineage>
        <taxon>unclassified sequences</taxon>
        <taxon>metagenomes</taxon>
        <taxon>ecological metagenomes</taxon>
    </lineage>
</organism>
<proteinExistence type="predicted"/>
<gene>
    <name evidence="1" type="ORF">SDC9_63362</name>
</gene>
<protein>
    <submittedName>
        <fullName evidence="1">Uncharacterized protein</fullName>
    </submittedName>
</protein>
<dbReference type="AlphaFoldDB" id="A0A644XLB7"/>
<comment type="caution">
    <text evidence="1">The sequence shown here is derived from an EMBL/GenBank/DDBJ whole genome shotgun (WGS) entry which is preliminary data.</text>
</comment>
<name>A0A644XLB7_9ZZZZ</name>
<accession>A0A644XLB7</accession>
<reference evidence="1" key="1">
    <citation type="submission" date="2019-08" db="EMBL/GenBank/DDBJ databases">
        <authorList>
            <person name="Kucharzyk K."/>
            <person name="Murdoch R.W."/>
            <person name="Higgins S."/>
            <person name="Loffler F."/>
        </authorList>
    </citation>
    <scope>NUCLEOTIDE SEQUENCE</scope>
</reference>
<dbReference type="EMBL" id="VSSQ01002710">
    <property type="protein sequence ID" value="MPM16980.1"/>
    <property type="molecule type" value="Genomic_DNA"/>
</dbReference>
<sequence>MDFEVISPYCGIYREENTVNVYYLQTEDLVRVYVFSNIKDAQEFCNAAKNLLEFMVNVPKGKEQLYHQEFLELTIKNKEYELIVYEAMPEEEREAG</sequence>
<evidence type="ECO:0000313" key="1">
    <source>
        <dbReference type="EMBL" id="MPM16980.1"/>
    </source>
</evidence>